<dbReference type="Pfam" id="PF01128">
    <property type="entry name" value="IspD"/>
    <property type="match status" value="1"/>
</dbReference>
<name>A0A381ZLF6_9ZZZZ</name>
<reference evidence="3" key="1">
    <citation type="submission" date="2018-05" db="EMBL/GenBank/DDBJ databases">
        <authorList>
            <person name="Lanie J.A."/>
            <person name="Ng W.-L."/>
            <person name="Kazmierczak K.M."/>
            <person name="Andrzejewski T.M."/>
            <person name="Davidsen T.M."/>
            <person name="Wayne K.J."/>
            <person name="Tettelin H."/>
            <person name="Glass J.I."/>
            <person name="Rusch D."/>
            <person name="Podicherti R."/>
            <person name="Tsui H.-C.T."/>
            <person name="Winkler M.E."/>
        </authorList>
    </citation>
    <scope>NUCLEOTIDE SEQUENCE</scope>
</reference>
<dbReference type="InterPro" id="IPR029044">
    <property type="entry name" value="Nucleotide-diphossugar_trans"/>
</dbReference>
<evidence type="ECO:0000256" key="1">
    <source>
        <dbReference type="ARBA" id="ARBA00022679"/>
    </source>
</evidence>
<dbReference type="NCBIfam" id="TIGR00453">
    <property type="entry name" value="ispD"/>
    <property type="match status" value="1"/>
</dbReference>
<evidence type="ECO:0000256" key="2">
    <source>
        <dbReference type="ARBA" id="ARBA00022695"/>
    </source>
</evidence>
<dbReference type="EMBL" id="UINC01021630">
    <property type="protein sequence ID" value="SVA89583.1"/>
    <property type="molecule type" value="Genomic_DNA"/>
</dbReference>
<dbReference type="PANTHER" id="PTHR32125">
    <property type="entry name" value="2-C-METHYL-D-ERYTHRITOL 4-PHOSPHATE CYTIDYLYLTRANSFERASE, CHLOROPLASTIC"/>
    <property type="match status" value="1"/>
</dbReference>
<dbReference type="FunFam" id="3.90.550.10:FF:000003">
    <property type="entry name" value="2-C-methyl-D-erythritol 4-phosphate cytidylyltransferase"/>
    <property type="match status" value="1"/>
</dbReference>
<protein>
    <recommendedName>
        <fullName evidence="4">2-C-methyl-D-erythritol 4-phosphate cytidylyltransferase</fullName>
    </recommendedName>
</protein>
<keyword evidence="1" id="KW-0808">Transferase</keyword>
<dbReference type="AlphaFoldDB" id="A0A381ZLF6"/>
<dbReference type="CDD" id="cd02516">
    <property type="entry name" value="CDP-ME_synthetase"/>
    <property type="match status" value="1"/>
</dbReference>
<dbReference type="InterPro" id="IPR050088">
    <property type="entry name" value="IspD/TarI_cytidylyltransf_bact"/>
</dbReference>
<dbReference type="InterPro" id="IPR034683">
    <property type="entry name" value="IspD/TarI"/>
</dbReference>
<proteinExistence type="inferred from homology"/>
<dbReference type="GO" id="GO:0008299">
    <property type="term" value="P:isoprenoid biosynthetic process"/>
    <property type="evidence" value="ECO:0007669"/>
    <property type="project" value="InterPro"/>
</dbReference>
<keyword evidence="2" id="KW-0548">Nucleotidyltransferase</keyword>
<sequence>MTSAVIVAAGRGIRMETDQDKLFLEVAGLPVVGHTWKQFDRHPDIDEIIMVVRDVAREQFKKLADQLELTKEYSFASGGAERQDSVNNGISAVHVECDIVSIHDGARPCTSSATISSTIERARETGAAVASRKITDTIKIVNDQNYITQNVDRTNLWAVQTPQVFRLEVIRKAMAAVREKGAVITDDTAACELIGQSVAIVPSTTQNPKVTTSADLPLVELLLSQ</sequence>
<gene>
    <name evidence="3" type="ORF">METZ01_LOCUS142437</name>
</gene>
<dbReference type="InterPro" id="IPR001228">
    <property type="entry name" value="IspD"/>
</dbReference>
<dbReference type="HAMAP" id="MF_00108">
    <property type="entry name" value="IspD"/>
    <property type="match status" value="1"/>
</dbReference>
<organism evidence="3">
    <name type="scientific">marine metagenome</name>
    <dbReference type="NCBI Taxonomy" id="408172"/>
    <lineage>
        <taxon>unclassified sequences</taxon>
        <taxon>metagenomes</taxon>
        <taxon>ecological metagenomes</taxon>
    </lineage>
</organism>
<accession>A0A381ZLF6</accession>
<evidence type="ECO:0008006" key="4">
    <source>
        <dbReference type="Google" id="ProtNLM"/>
    </source>
</evidence>
<dbReference type="Gene3D" id="3.90.550.10">
    <property type="entry name" value="Spore Coat Polysaccharide Biosynthesis Protein SpsA, Chain A"/>
    <property type="match status" value="1"/>
</dbReference>
<dbReference type="SUPFAM" id="SSF53448">
    <property type="entry name" value="Nucleotide-diphospho-sugar transferases"/>
    <property type="match status" value="1"/>
</dbReference>
<dbReference type="GO" id="GO:0050518">
    <property type="term" value="F:2-C-methyl-D-erythritol 4-phosphate cytidylyltransferase activity"/>
    <property type="evidence" value="ECO:0007669"/>
    <property type="project" value="InterPro"/>
</dbReference>
<dbReference type="PANTHER" id="PTHR32125:SF4">
    <property type="entry name" value="2-C-METHYL-D-ERYTHRITOL 4-PHOSPHATE CYTIDYLYLTRANSFERASE, CHLOROPLASTIC"/>
    <property type="match status" value="1"/>
</dbReference>
<evidence type="ECO:0000313" key="3">
    <source>
        <dbReference type="EMBL" id="SVA89583.1"/>
    </source>
</evidence>